<evidence type="ECO:0000313" key="1">
    <source>
        <dbReference type="EMBL" id="GEA49890.1"/>
    </source>
</evidence>
<evidence type="ECO:0000313" key="2">
    <source>
        <dbReference type="Proteomes" id="UP000318717"/>
    </source>
</evidence>
<accession>A0A4Y3HT12</accession>
<dbReference type="EMBL" id="BJLF01000002">
    <property type="protein sequence ID" value="GEA49890.1"/>
    <property type="molecule type" value="Genomic_DNA"/>
</dbReference>
<comment type="caution">
    <text evidence="1">The sequence shown here is derived from an EMBL/GenBank/DDBJ whole genome shotgun (WGS) entry which is preliminary data.</text>
</comment>
<organism evidence="1 2">
    <name type="scientific">Vibrio inusitatus NBRC 102082</name>
    <dbReference type="NCBI Taxonomy" id="1219070"/>
    <lineage>
        <taxon>Bacteria</taxon>
        <taxon>Pseudomonadati</taxon>
        <taxon>Pseudomonadota</taxon>
        <taxon>Gammaproteobacteria</taxon>
        <taxon>Vibrionales</taxon>
        <taxon>Vibrionaceae</taxon>
        <taxon>Vibrio</taxon>
    </lineage>
</organism>
<dbReference type="RefSeq" id="WP_141344223.1">
    <property type="nucleotide sequence ID" value="NZ_BJLF01000002.1"/>
</dbReference>
<dbReference type="OrthoDB" id="9809583at2"/>
<dbReference type="AlphaFoldDB" id="A0A4Y3HT12"/>
<dbReference type="InterPro" id="IPR008979">
    <property type="entry name" value="Galactose-bd-like_sf"/>
</dbReference>
<dbReference type="Gene3D" id="2.60.120.430">
    <property type="entry name" value="Galactose-binding lectin"/>
    <property type="match status" value="3"/>
</dbReference>
<gene>
    <name evidence="1" type="ORF">VIN01S_06940</name>
</gene>
<dbReference type="SUPFAM" id="SSF49785">
    <property type="entry name" value="Galactose-binding domain-like"/>
    <property type="match status" value="3"/>
</dbReference>
<keyword evidence="2" id="KW-1185">Reference proteome</keyword>
<protein>
    <submittedName>
        <fullName evidence="1">Uncharacterized protein</fullName>
    </submittedName>
</protein>
<dbReference type="PROSITE" id="PS51257">
    <property type="entry name" value="PROKAR_LIPOPROTEIN"/>
    <property type="match status" value="1"/>
</dbReference>
<name>A0A4Y3HT12_9VIBR</name>
<proteinExistence type="predicted"/>
<dbReference type="Proteomes" id="UP000318717">
    <property type="component" value="Unassembled WGS sequence"/>
</dbReference>
<sequence length="559" mass="60941">MLKNMPNKVFWATGACLTATVLIGCGTDFTSGNDNTGGGDKPTDPMIVFDGNLNSNWEYYDCCGGGSIVTTSDSMKGNVLKFSIIDGETTVGLEAGSVVDHSEIESEGTIDFSMKIERMPTESDDYKWSFTLRSLGDEQVMISIEQSDMDATGVWYDFSFPLSELANEGLNTSTIDRISMTPSWGKGTGAVYYMTDIIFTDGSGSSEPGDEDDHALLTISDESNGWSVYTSSENGRAFFEDSGDLGYANAVKYEISGAENAGMIAQGIEYFDGSEHVDEGVLSFDLKVLTEAVDPESLWEMKVRSNADSAEEVVYVNLIDMSKDQAEPVVGEWVNYTFNLSDLGDEGVDLSAIDRVAIYPTYGKGDGAVYYVANVSFYAEGAFVHDPIDPDPAPELVHKITDGDDANIFAIDGNSYYWSEETVRFLLTGTGAQAVFKIPDAPLDVSAINNEGVLTFDLRLRVDSTALSDPSDWVIRFDPTSGWEDAVVLSLLDSDEGSLPVRDEWVSYTIDLSKFESAGLDLSDLSRFYVYPVAGEAAGINYDISYVHFYDSKVLINNN</sequence>
<reference evidence="1 2" key="1">
    <citation type="submission" date="2019-06" db="EMBL/GenBank/DDBJ databases">
        <title>Whole genome shotgun sequence of Vibrio inusitatus NBRC 102082.</title>
        <authorList>
            <person name="Hosoyama A."/>
            <person name="Uohara A."/>
            <person name="Ohji S."/>
            <person name="Ichikawa N."/>
        </authorList>
    </citation>
    <scope>NUCLEOTIDE SEQUENCE [LARGE SCALE GENOMIC DNA]</scope>
    <source>
        <strain evidence="1 2">NBRC 102082</strain>
    </source>
</reference>